<organism evidence="2">
    <name type="scientific">viral metagenome</name>
    <dbReference type="NCBI Taxonomy" id="1070528"/>
    <lineage>
        <taxon>unclassified sequences</taxon>
        <taxon>metagenomes</taxon>
        <taxon>organismal metagenomes</taxon>
    </lineage>
</organism>
<reference evidence="2" key="1">
    <citation type="journal article" date="2020" name="Nature">
        <title>Giant virus diversity and host interactions through global metagenomics.</title>
        <authorList>
            <person name="Schulz F."/>
            <person name="Roux S."/>
            <person name="Paez-Espino D."/>
            <person name="Jungbluth S."/>
            <person name="Walsh D.A."/>
            <person name="Denef V.J."/>
            <person name="McMahon K.D."/>
            <person name="Konstantinidis K.T."/>
            <person name="Eloe-Fadrosh E.A."/>
            <person name="Kyrpides N.C."/>
            <person name="Woyke T."/>
        </authorList>
    </citation>
    <scope>NUCLEOTIDE SEQUENCE</scope>
    <source>
        <strain evidence="2">GVMAG-M-3300023174-107</strain>
    </source>
</reference>
<sequence length="325" mass="37807">MEKVDTRKKTRKQKEKNRKRKKTEKRKSKTHLKDLNVEESFMNRIRRLHKQKIEKLRTIKNAGFKRIMTLFTPQSRAQSIKIRKPTMIAPRGFMSKDLASRMPLGSSKGLITKMNKTYAEPYNFVESPRMLAEPVRVLSVVHNKSLPRKLRFLKEAKAIAIPIHTSYAETYEEDPGITSEIVGDLMSSASRRMTRSEINKEHAWAKRNAERSRGQRASGIVWPQSKLRQGIKDLTNKEKEELLSYGQSLPNPNAGGYNKYDSIKRARKLLKKQRYIHLNTDLSPSEHQKLKNMGIEYVLPEKKDERLEALKEYREFLVESPSGSE</sequence>
<dbReference type="EMBL" id="MN739520">
    <property type="protein sequence ID" value="QHT10365.1"/>
    <property type="molecule type" value="Genomic_DNA"/>
</dbReference>
<protein>
    <submittedName>
        <fullName evidence="2">Uncharacterized protein</fullName>
    </submittedName>
</protein>
<proteinExistence type="predicted"/>
<name>A0A6C0D3T9_9ZZZZ</name>
<feature type="compositionally biased region" description="Basic residues" evidence="1">
    <location>
        <begin position="8"/>
        <end position="30"/>
    </location>
</feature>
<dbReference type="AlphaFoldDB" id="A0A6C0D3T9"/>
<evidence type="ECO:0000256" key="1">
    <source>
        <dbReference type="SAM" id="MobiDB-lite"/>
    </source>
</evidence>
<feature type="region of interest" description="Disordered" evidence="1">
    <location>
        <begin position="1"/>
        <end position="30"/>
    </location>
</feature>
<evidence type="ECO:0000313" key="2">
    <source>
        <dbReference type="EMBL" id="QHT10365.1"/>
    </source>
</evidence>
<accession>A0A6C0D3T9</accession>